<reference evidence="3 4" key="1">
    <citation type="submission" date="2015-09" db="EMBL/GenBank/DDBJ databases">
        <authorList>
            <consortium name="Pathogen Informatics"/>
        </authorList>
    </citation>
    <scope>NUCLEOTIDE SEQUENCE [LARGE SCALE GENOMIC DNA]</scope>
    <source>
        <strain evidence="3 4">2789STDY5834855</strain>
    </source>
</reference>
<dbReference type="InterPro" id="IPR024455">
    <property type="entry name" value="Phage_capsid"/>
</dbReference>
<dbReference type="AlphaFoldDB" id="A0A174D5U9"/>
<dbReference type="InterPro" id="IPR054612">
    <property type="entry name" value="Phage_capsid-like_C"/>
</dbReference>
<feature type="domain" description="Phage capsid-like C-terminal" evidence="2">
    <location>
        <begin position="125"/>
        <end position="365"/>
    </location>
</feature>
<dbReference type="RefSeq" id="WP_055276364.1">
    <property type="nucleotide sequence ID" value="NZ_CYZV01000017.1"/>
</dbReference>
<dbReference type="OrthoDB" id="1892507at2"/>
<dbReference type="EMBL" id="CYZV01000017">
    <property type="protein sequence ID" value="CUO20914.1"/>
    <property type="molecule type" value="Genomic_DNA"/>
</dbReference>
<dbReference type="Proteomes" id="UP000095558">
    <property type="component" value="Unassembled WGS sequence"/>
</dbReference>
<protein>
    <submittedName>
        <fullName evidence="3">Phage major capsid protein, HK97 family</fullName>
    </submittedName>
</protein>
<dbReference type="NCBIfam" id="TIGR01554">
    <property type="entry name" value="major_cap_HK97"/>
    <property type="match status" value="1"/>
</dbReference>
<gene>
    <name evidence="3" type="ORF">ERS852470_01715</name>
</gene>
<name>A0A174D5U9_9CLOT</name>
<dbReference type="SUPFAM" id="SSF56563">
    <property type="entry name" value="Major capsid protein gp5"/>
    <property type="match status" value="1"/>
</dbReference>
<organism evidence="3 4">
    <name type="scientific">Clostridium disporicum</name>
    <dbReference type="NCBI Taxonomy" id="84024"/>
    <lineage>
        <taxon>Bacteria</taxon>
        <taxon>Bacillati</taxon>
        <taxon>Bacillota</taxon>
        <taxon>Clostridia</taxon>
        <taxon>Eubacteriales</taxon>
        <taxon>Clostridiaceae</taxon>
        <taxon>Clostridium</taxon>
    </lineage>
</organism>
<dbReference type="Pfam" id="PF05065">
    <property type="entry name" value="Phage_capsid"/>
    <property type="match status" value="1"/>
</dbReference>
<evidence type="ECO:0000313" key="3">
    <source>
        <dbReference type="EMBL" id="CUO20914.1"/>
    </source>
</evidence>
<evidence type="ECO:0000313" key="4">
    <source>
        <dbReference type="Proteomes" id="UP000095558"/>
    </source>
</evidence>
<accession>A0A174D5U9</accession>
<evidence type="ECO:0000259" key="2">
    <source>
        <dbReference type="Pfam" id="PF05065"/>
    </source>
</evidence>
<evidence type="ECO:0000256" key="1">
    <source>
        <dbReference type="ARBA" id="ARBA00004328"/>
    </source>
</evidence>
<sequence>MKSKEIMEKIKDKRAEARAKMDAGDMTAARTLAEEVRGLEADLETALAIEEGELRDLQGRGVQIPSGAGDETRKFTREDELRALGKHLFNMQMTDEERGLVTVAGNGALLPEGYINDVMLLRDGYPSLKKYAHVIPVTDKTGKMPVANLGQNKLAKLSSDTPIDQGAASTTQLKYDVEDYGKFVPIERSLTDDEVVGIIENILMPDFAEGAIAIENEEILEVIKSGATEVEEATDYEDVEKAIDSLVPSARAGAITITNTAGFVYLKNKKDALGRKLNLITYVDGVAMFNNKPIVELSDALVTASHGKLIYYVANVKEACKFFDRKGVEITKSTEFLFNKNQDCLRAIERFDVVKGATRSIKKIEFTVTP</sequence>
<comment type="subcellular location">
    <subcellularLocation>
        <location evidence="1">Virion</location>
    </subcellularLocation>
</comment>
<proteinExistence type="predicted"/>